<gene>
    <name evidence="1" type="ORF">ACTOB_007244</name>
</gene>
<evidence type="ECO:0000313" key="2">
    <source>
        <dbReference type="Proteomes" id="UP001240150"/>
    </source>
</evidence>
<sequence>MIDRIEEPAAVVSVRWLSAAEGGRRSGPPSAPVYAATCAFLAGDGTSEVLSILMEQFGPEDGGERRARIGFLAPEIAAPYLTVGRRILIQEGARVVGHALIREVFSPRGEP</sequence>
<dbReference type="Proteomes" id="UP001240150">
    <property type="component" value="Chromosome"/>
</dbReference>
<accession>A0ABY8WBK0</accession>
<dbReference type="EMBL" id="CP126980">
    <property type="protein sequence ID" value="WIM95170.1"/>
    <property type="molecule type" value="Genomic_DNA"/>
</dbReference>
<reference evidence="1 2" key="1">
    <citation type="submission" date="2023-06" db="EMBL/GenBank/DDBJ databases">
        <authorList>
            <person name="Yushchuk O."/>
            <person name="Binda E."/>
            <person name="Ruckert-Reed C."/>
            <person name="Fedorenko V."/>
            <person name="Kalinowski J."/>
            <person name="Marinelli F."/>
        </authorList>
    </citation>
    <scope>NUCLEOTIDE SEQUENCE [LARGE SCALE GENOMIC DNA]</scope>
    <source>
        <strain evidence="1 2">NRRL 3884</strain>
    </source>
</reference>
<dbReference type="RefSeq" id="WP_284916457.1">
    <property type="nucleotide sequence ID" value="NZ_CP126980.1"/>
</dbReference>
<organism evidence="1 2">
    <name type="scientific">Actinoplanes oblitus</name>
    <dbReference type="NCBI Taxonomy" id="3040509"/>
    <lineage>
        <taxon>Bacteria</taxon>
        <taxon>Bacillati</taxon>
        <taxon>Actinomycetota</taxon>
        <taxon>Actinomycetes</taxon>
        <taxon>Micromonosporales</taxon>
        <taxon>Micromonosporaceae</taxon>
        <taxon>Actinoplanes</taxon>
    </lineage>
</organism>
<proteinExistence type="predicted"/>
<evidence type="ECO:0000313" key="1">
    <source>
        <dbReference type="EMBL" id="WIM95170.1"/>
    </source>
</evidence>
<evidence type="ECO:0008006" key="3">
    <source>
        <dbReference type="Google" id="ProtNLM"/>
    </source>
</evidence>
<keyword evidence="2" id="KW-1185">Reference proteome</keyword>
<name>A0ABY8WBK0_9ACTN</name>
<protein>
    <recommendedName>
        <fullName evidence="3">Translation elongation factor EFTu/EF1A C-terminal domain-containing protein</fullName>
    </recommendedName>
</protein>